<dbReference type="PANTHER" id="PTHR30485:SF2">
    <property type="entry name" value="BLL0597 PROTEIN"/>
    <property type="match status" value="1"/>
</dbReference>
<evidence type="ECO:0000256" key="8">
    <source>
        <dbReference type="ARBA" id="ARBA00022982"/>
    </source>
</evidence>
<evidence type="ECO:0000256" key="1">
    <source>
        <dbReference type="ARBA" id="ARBA00004651"/>
    </source>
</evidence>
<evidence type="ECO:0000256" key="10">
    <source>
        <dbReference type="ARBA" id="ARBA00023004"/>
    </source>
</evidence>
<feature type="transmembrane region" description="Helical" evidence="12">
    <location>
        <begin position="153"/>
        <end position="175"/>
    </location>
</feature>
<comment type="similarity">
    <text evidence="2">Belongs to the HupC/HyaC/HydC family.</text>
</comment>
<protein>
    <submittedName>
        <fullName evidence="14">Cytochrome b/b6 domain-containing protein</fullName>
    </submittedName>
</protein>
<evidence type="ECO:0000256" key="11">
    <source>
        <dbReference type="ARBA" id="ARBA00023136"/>
    </source>
</evidence>
<organism evidence="14 15">
    <name type="scientific">Hyphomicrobium album</name>
    <dbReference type="NCBI Taxonomy" id="2665159"/>
    <lineage>
        <taxon>Bacteria</taxon>
        <taxon>Pseudomonadati</taxon>
        <taxon>Pseudomonadota</taxon>
        <taxon>Alphaproteobacteria</taxon>
        <taxon>Hyphomicrobiales</taxon>
        <taxon>Hyphomicrobiaceae</taxon>
        <taxon>Hyphomicrobium</taxon>
    </lineage>
</organism>
<evidence type="ECO:0000313" key="15">
    <source>
        <dbReference type="Proteomes" id="UP000440694"/>
    </source>
</evidence>
<dbReference type="PANTHER" id="PTHR30485">
    <property type="entry name" value="NI/FE-HYDROGENASE 1 B-TYPE CYTOCHROME SUBUNIT"/>
    <property type="match status" value="1"/>
</dbReference>
<keyword evidence="15" id="KW-1185">Reference proteome</keyword>
<gene>
    <name evidence="14" type="ORF">GIW81_15575</name>
</gene>
<evidence type="ECO:0000256" key="3">
    <source>
        <dbReference type="ARBA" id="ARBA00022448"/>
    </source>
</evidence>
<evidence type="ECO:0000256" key="6">
    <source>
        <dbReference type="ARBA" id="ARBA00022692"/>
    </source>
</evidence>
<evidence type="ECO:0000259" key="13">
    <source>
        <dbReference type="Pfam" id="PF01292"/>
    </source>
</evidence>
<keyword evidence="5" id="KW-0349">Heme</keyword>
<comment type="caution">
    <text evidence="14">The sequence shown here is derived from an EMBL/GenBank/DDBJ whole genome shotgun (WGS) entry which is preliminary data.</text>
</comment>
<keyword evidence="4" id="KW-1003">Cell membrane</keyword>
<evidence type="ECO:0000256" key="9">
    <source>
        <dbReference type="ARBA" id="ARBA00022989"/>
    </source>
</evidence>
<keyword evidence="3" id="KW-0813">Transport</keyword>
<comment type="subcellular location">
    <subcellularLocation>
        <location evidence="1">Cell membrane</location>
        <topology evidence="1">Multi-pass membrane protein</topology>
    </subcellularLocation>
</comment>
<feature type="transmembrane region" description="Helical" evidence="12">
    <location>
        <begin position="196"/>
        <end position="215"/>
    </location>
</feature>
<reference evidence="14 15" key="1">
    <citation type="submission" date="2019-11" db="EMBL/GenBank/DDBJ databases">
        <title>Identification of a novel strain.</title>
        <authorList>
            <person name="Xu Q."/>
            <person name="Wang G."/>
        </authorList>
    </citation>
    <scope>NUCLEOTIDE SEQUENCE [LARGE SCALE GENOMIC DNA]</scope>
    <source>
        <strain evidence="15">xq</strain>
    </source>
</reference>
<evidence type="ECO:0000256" key="7">
    <source>
        <dbReference type="ARBA" id="ARBA00022723"/>
    </source>
</evidence>
<dbReference type="GO" id="GO:0005506">
    <property type="term" value="F:iron ion binding"/>
    <property type="evidence" value="ECO:0007669"/>
    <property type="project" value="InterPro"/>
</dbReference>
<dbReference type="InterPro" id="IPR000516">
    <property type="entry name" value="Ni-dep_Hydgase_cyt-B"/>
</dbReference>
<keyword evidence="8" id="KW-0249">Electron transport</keyword>
<feature type="domain" description="Cytochrome b561 bacterial/Ni-hydrogenase" evidence="13">
    <location>
        <begin position="10"/>
        <end position="230"/>
    </location>
</feature>
<dbReference type="InterPro" id="IPR051542">
    <property type="entry name" value="Hydrogenase_cytochrome"/>
</dbReference>
<feature type="transmembrane region" description="Helical" evidence="12">
    <location>
        <begin position="57"/>
        <end position="75"/>
    </location>
</feature>
<keyword evidence="9 12" id="KW-1133">Transmembrane helix</keyword>
<keyword evidence="7" id="KW-0479">Metal-binding</keyword>
<evidence type="ECO:0000256" key="2">
    <source>
        <dbReference type="ARBA" id="ARBA00008622"/>
    </source>
</evidence>
<evidence type="ECO:0000313" key="14">
    <source>
        <dbReference type="EMBL" id="MTD95758.1"/>
    </source>
</evidence>
<proteinExistence type="inferred from homology"/>
<name>A0A6I3KN67_9HYPH</name>
<dbReference type="EMBL" id="WMBQ01000002">
    <property type="protein sequence ID" value="MTD95758.1"/>
    <property type="molecule type" value="Genomic_DNA"/>
</dbReference>
<accession>A0A6I3KN67</accession>
<dbReference type="GO" id="GO:0009055">
    <property type="term" value="F:electron transfer activity"/>
    <property type="evidence" value="ECO:0007669"/>
    <property type="project" value="InterPro"/>
</dbReference>
<dbReference type="Gene3D" id="1.20.950.20">
    <property type="entry name" value="Transmembrane di-heme cytochromes, Chain C"/>
    <property type="match status" value="1"/>
</dbReference>
<dbReference type="Proteomes" id="UP000440694">
    <property type="component" value="Unassembled WGS sequence"/>
</dbReference>
<keyword evidence="6 12" id="KW-0812">Transmembrane</keyword>
<dbReference type="GO" id="GO:0022904">
    <property type="term" value="P:respiratory electron transport chain"/>
    <property type="evidence" value="ECO:0007669"/>
    <property type="project" value="InterPro"/>
</dbReference>
<feature type="transmembrane region" description="Helical" evidence="12">
    <location>
        <begin position="120"/>
        <end position="141"/>
    </location>
</feature>
<keyword evidence="10" id="KW-0408">Iron</keyword>
<keyword evidence="11 12" id="KW-0472">Membrane</keyword>
<dbReference type="SUPFAM" id="SSF81342">
    <property type="entry name" value="Transmembrane di-heme cytochromes"/>
    <property type="match status" value="1"/>
</dbReference>
<dbReference type="InterPro" id="IPR016174">
    <property type="entry name" value="Di-haem_cyt_TM"/>
</dbReference>
<dbReference type="InterPro" id="IPR011577">
    <property type="entry name" value="Cyt_b561_bac/Ni-Hgenase"/>
</dbReference>
<evidence type="ECO:0000256" key="5">
    <source>
        <dbReference type="ARBA" id="ARBA00022617"/>
    </source>
</evidence>
<dbReference type="AlphaFoldDB" id="A0A6I3KN67"/>
<dbReference type="GO" id="GO:0005886">
    <property type="term" value="C:plasma membrane"/>
    <property type="evidence" value="ECO:0007669"/>
    <property type="project" value="UniProtKB-SubCell"/>
</dbReference>
<sequence length="242" mass="26475">MSEFKEYAAWDAPTRWFHWLNVLAVVGLIGTGLVVLFDDALGLSASGKLTLKSVHASFGYVMVFNLFWRFAWAFLGNRYARWRAIVPGGPGYFVALRAYTDSFLTGEPQQYVGHNPLARIAVALLFLLLLVQAVTGLVLVGTDLYWPPFGHWFAAWVAAPGVDPSLVVPGAAHLIDNTSYDAMRAFRSPFVEVHELGFYALAALIVLHVIAVVATEVHEGGSITSAMFTGRKILSRPPPDAP</sequence>
<feature type="transmembrane region" description="Helical" evidence="12">
    <location>
        <begin position="16"/>
        <end position="37"/>
    </location>
</feature>
<dbReference type="PRINTS" id="PR00161">
    <property type="entry name" value="NIHGNASECYTB"/>
</dbReference>
<evidence type="ECO:0000256" key="4">
    <source>
        <dbReference type="ARBA" id="ARBA00022475"/>
    </source>
</evidence>
<evidence type="ECO:0000256" key="12">
    <source>
        <dbReference type="SAM" id="Phobius"/>
    </source>
</evidence>
<dbReference type="Pfam" id="PF01292">
    <property type="entry name" value="Ni_hydr_CYTB"/>
    <property type="match status" value="1"/>
</dbReference>
<dbReference type="GO" id="GO:0020037">
    <property type="term" value="F:heme binding"/>
    <property type="evidence" value="ECO:0007669"/>
    <property type="project" value="TreeGrafter"/>
</dbReference>